<accession>A0A8C4MFK5</accession>
<dbReference type="InterPro" id="IPR013783">
    <property type="entry name" value="Ig-like_fold"/>
</dbReference>
<dbReference type="InterPro" id="IPR013106">
    <property type="entry name" value="Ig_V-set"/>
</dbReference>
<dbReference type="InterPro" id="IPR036179">
    <property type="entry name" value="Ig-like_dom_sf"/>
</dbReference>
<dbReference type="Pfam" id="PF07686">
    <property type="entry name" value="V-set"/>
    <property type="match status" value="1"/>
</dbReference>
<dbReference type="Gene3D" id="2.60.40.10">
    <property type="entry name" value="Immunoglobulins"/>
    <property type="match status" value="1"/>
</dbReference>
<dbReference type="SMART" id="SM00406">
    <property type="entry name" value="IGv"/>
    <property type="match status" value="1"/>
</dbReference>
<evidence type="ECO:0000259" key="1">
    <source>
        <dbReference type="PROSITE" id="PS50835"/>
    </source>
</evidence>
<keyword evidence="3" id="KW-1185">Reference proteome</keyword>
<dbReference type="SUPFAM" id="SSF48726">
    <property type="entry name" value="Immunoglobulin"/>
    <property type="match status" value="1"/>
</dbReference>
<evidence type="ECO:0000313" key="2">
    <source>
        <dbReference type="Ensembl" id="ENSEASP00005026480.2"/>
    </source>
</evidence>
<dbReference type="PANTHER" id="PTHR23267">
    <property type="entry name" value="IMMUNOGLOBULIN LIGHT CHAIN"/>
    <property type="match status" value="1"/>
</dbReference>
<feature type="domain" description="Ig-like" evidence="1">
    <location>
        <begin position="56"/>
        <end position="148"/>
    </location>
</feature>
<dbReference type="Ensembl" id="ENSEAST00005028755.2">
    <property type="protein sequence ID" value="ENSEASP00005026480.2"/>
    <property type="gene ID" value="ENSEASG00005025556.1"/>
</dbReference>
<reference evidence="2 3" key="1">
    <citation type="journal article" date="2020" name="Nat. Commun.">
        <title>Donkey genomes provide new insights into domestication and selection for coat color.</title>
        <authorList>
            <person name="Wang"/>
            <person name="C."/>
            <person name="Li"/>
            <person name="H."/>
            <person name="Guo"/>
            <person name="Y."/>
            <person name="Huang"/>
            <person name="J."/>
            <person name="Sun"/>
            <person name="Y."/>
            <person name="Min"/>
            <person name="J."/>
            <person name="Wang"/>
            <person name="J."/>
            <person name="Fang"/>
            <person name="X."/>
            <person name="Zhao"/>
            <person name="Z."/>
            <person name="Wang"/>
            <person name="S."/>
            <person name="Zhang"/>
            <person name="Y."/>
            <person name="Liu"/>
            <person name="Q."/>
            <person name="Jiang"/>
            <person name="Q."/>
            <person name="Wang"/>
            <person name="X."/>
            <person name="Guo"/>
            <person name="Y."/>
            <person name="Yang"/>
            <person name="C."/>
            <person name="Wang"/>
            <person name="Y."/>
            <person name="Tian"/>
            <person name="F."/>
            <person name="Zhuang"/>
            <person name="G."/>
            <person name="Fan"/>
            <person name="Y."/>
            <person name="Gao"/>
            <person name="Q."/>
            <person name="Li"/>
            <person name="Y."/>
            <person name="Ju"/>
            <person name="Z."/>
            <person name="Li"/>
            <person name="J."/>
            <person name="Li"/>
            <person name="R."/>
            <person name="Hou"/>
            <person name="M."/>
            <person name="Yang"/>
            <person name="G."/>
            <person name="Liu"/>
            <person name="G."/>
            <person name="Liu"/>
            <person name="W."/>
            <person name="Guo"/>
            <person name="J."/>
            <person name="Pan"/>
            <person name="S."/>
            <person name="Fan"/>
            <person name="G."/>
            <person name="Zhang"/>
            <person name="W."/>
            <person name="Zhang"/>
            <person name="R."/>
            <person name="Yu"/>
            <person name="J."/>
            <person name="Zhang"/>
            <person name="X."/>
            <person name="Yin"/>
            <person name="Q."/>
            <person name="Ji"/>
            <person name="C."/>
            <person name="Jin"/>
            <person name="Y."/>
            <person name="Yue"/>
            <person name="G."/>
            <person name="Liu"/>
            <person name="M."/>
            <person name="Xu"/>
            <person name="J."/>
            <person name="Liu"/>
            <person name="S."/>
            <person name="Jordana"/>
            <person name="J."/>
            <person name="Noce"/>
            <person name="A."/>
            <person name="Amills"/>
            <person name="M."/>
            <person name="Wu"/>
            <person name="D.D."/>
            <person name="Li"/>
            <person name="S."/>
            <person name="Zhou"/>
            <person name="X. and Zhong"/>
            <person name="J."/>
        </authorList>
    </citation>
    <scope>NUCLEOTIDE SEQUENCE [LARGE SCALE GENOMIC DNA]</scope>
</reference>
<organism evidence="2 3">
    <name type="scientific">Equus asinus</name>
    <name type="common">Donkey</name>
    <name type="synonym">Equus africanus asinus</name>
    <dbReference type="NCBI Taxonomy" id="9793"/>
    <lineage>
        <taxon>Eukaryota</taxon>
        <taxon>Metazoa</taxon>
        <taxon>Chordata</taxon>
        <taxon>Craniata</taxon>
        <taxon>Vertebrata</taxon>
        <taxon>Euteleostomi</taxon>
        <taxon>Mammalia</taxon>
        <taxon>Eutheria</taxon>
        <taxon>Laurasiatheria</taxon>
        <taxon>Perissodactyla</taxon>
        <taxon>Equidae</taxon>
        <taxon>Equus</taxon>
    </lineage>
</organism>
<dbReference type="Proteomes" id="UP000694387">
    <property type="component" value="Chromosome 8"/>
</dbReference>
<protein>
    <recommendedName>
        <fullName evidence="1">Ig-like domain-containing protein</fullName>
    </recommendedName>
</protein>
<evidence type="ECO:0000313" key="3">
    <source>
        <dbReference type="Proteomes" id="UP000694387"/>
    </source>
</evidence>
<dbReference type="PROSITE" id="PS50835">
    <property type="entry name" value="IG_LIKE"/>
    <property type="match status" value="1"/>
</dbReference>
<name>A0A8C4MFK5_EQUAS</name>
<reference evidence="2" key="3">
    <citation type="submission" date="2025-09" db="UniProtKB">
        <authorList>
            <consortium name="Ensembl"/>
        </authorList>
    </citation>
    <scope>IDENTIFICATION</scope>
</reference>
<sequence length="148" mass="15491">MEFPPSSEEGEGIREVWGSQAQGWGLIRQYSWDVSTMAWALLFLTLLAEGTGSWAQSALTQPASVSGTLGQSITISCAGSSSNIGSSNYVSWFQQYLGTAPKLLIYSVNTQASGIPARVSGSTSGNTASLTISGLQAEDEADDHCSSS</sequence>
<dbReference type="GeneTree" id="ENSGT00940000154179"/>
<reference evidence="2" key="2">
    <citation type="submission" date="2025-08" db="UniProtKB">
        <authorList>
            <consortium name="Ensembl"/>
        </authorList>
    </citation>
    <scope>IDENTIFICATION</scope>
</reference>
<proteinExistence type="predicted"/>
<dbReference type="InterPro" id="IPR007110">
    <property type="entry name" value="Ig-like_dom"/>
</dbReference>
<dbReference type="AlphaFoldDB" id="A0A8C4MFK5"/>
<dbReference type="InterPro" id="IPR050150">
    <property type="entry name" value="IgV_Light_Chain"/>
</dbReference>